<dbReference type="Proteomes" id="UP001501074">
    <property type="component" value="Unassembled WGS sequence"/>
</dbReference>
<proteinExistence type="predicted"/>
<evidence type="ECO:0000313" key="6">
    <source>
        <dbReference type="EMBL" id="GAA3602911.1"/>
    </source>
</evidence>
<name>A0ABP6ZDA9_9ACTN</name>
<dbReference type="RefSeq" id="WP_231485076.1">
    <property type="nucleotide sequence ID" value="NZ_BAAAZO010000002.1"/>
</dbReference>
<dbReference type="PANTHER" id="PTHR11236">
    <property type="entry name" value="AMINOBENZOATE/ANTHRANILATE SYNTHASE"/>
    <property type="match status" value="1"/>
</dbReference>
<sequence length="436" mass="45869">MTDTLTSRTIPAGPGGIDAVVEAAVRLADGGPVVVYENGGTLRCAVGLRAELVFCADVLTTTWSDPVPHPDLADVAGALSACPYPLWRAFGWARFELALHRAGQESGVSGQEPLLHLVLPQVELVVERDGGQVEIRAAEPDQQHSARQALEQTVPVAPRGPGPIEADLLAGAGPYRAAVARAVQDIATTRLEKVILSREVPLASAPDLVATFLAGRRVVTAARSFHLDLGGWRATGFSPETVVEVQADGRVSTQPLAGTRALGLGSERDEANRLDLLSDLKEIAEHATSVRLAVQEAESICEPGSVRVEDFMSVLPRGAVQHLASRVAGRLAPGRGAWDAFGTFFPAVTASGIPKAEAYEALVRLEGSARGLYSGAVIVADHTGALDAALVLRSVFTQQGRSWLRAGAGVVAASTPERELEETCEKLRSVAPHLVS</sequence>
<keyword evidence="3" id="KW-0460">Magnesium</keyword>
<dbReference type="SUPFAM" id="SSF56322">
    <property type="entry name" value="ADC synthase"/>
    <property type="match status" value="1"/>
</dbReference>
<dbReference type="InterPro" id="IPR005801">
    <property type="entry name" value="ADC_synthase"/>
</dbReference>
<dbReference type="Pfam" id="PF00425">
    <property type="entry name" value="Chorismate_bind"/>
    <property type="match status" value="1"/>
</dbReference>
<evidence type="ECO:0000256" key="4">
    <source>
        <dbReference type="ARBA" id="ARBA00023239"/>
    </source>
</evidence>
<dbReference type="InterPro" id="IPR019996">
    <property type="entry name" value="Salicylate_synthase"/>
</dbReference>
<protein>
    <submittedName>
        <fullName evidence="6">Salicylate synthase</fullName>
    </submittedName>
</protein>
<dbReference type="PANTHER" id="PTHR11236:SF48">
    <property type="entry name" value="ISOCHORISMATE SYNTHASE MENF"/>
    <property type="match status" value="1"/>
</dbReference>
<dbReference type="InterPro" id="IPR015890">
    <property type="entry name" value="Chorismate_C"/>
</dbReference>
<dbReference type="PRINTS" id="PR00095">
    <property type="entry name" value="ANTSNTHASEI"/>
</dbReference>
<gene>
    <name evidence="6" type="ORF">GCM10022223_18340</name>
</gene>
<reference evidence="7" key="1">
    <citation type="journal article" date="2019" name="Int. J. Syst. Evol. Microbiol.">
        <title>The Global Catalogue of Microorganisms (GCM) 10K type strain sequencing project: providing services to taxonomists for standard genome sequencing and annotation.</title>
        <authorList>
            <consortium name="The Broad Institute Genomics Platform"/>
            <consortium name="The Broad Institute Genome Sequencing Center for Infectious Disease"/>
            <person name="Wu L."/>
            <person name="Ma J."/>
        </authorList>
    </citation>
    <scope>NUCLEOTIDE SEQUENCE [LARGE SCALE GENOMIC DNA]</scope>
    <source>
        <strain evidence="7">JCM 16902</strain>
    </source>
</reference>
<feature type="domain" description="Chorismate-utilising enzyme C-terminal" evidence="5">
    <location>
        <begin position="175"/>
        <end position="426"/>
    </location>
</feature>
<dbReference type="InterPro" id="IPR019999">
    <property type="entry name" value="Anth_synth_I-like"/>
</dbReference>
<dbReference type="NCBIfam" id="TIGR03494">
    <property type="entry name" value="salicyl_syn"/>
    <property type="match status" value="1"/>
</dbReference>
<evidence type="ECO:0000256" key="3">
    <source>
        <dbReference type="ARBA" id="ARBA00022842"/>
    </source>
</evidence>
<evidence type="ECO:0000313" key="7">
    <source>
        <dbReference type="Proteomes" id="UP001501074"/>
    </source>
</evidence>
<organism evidence="6 7">
    <name type="scientific">Kineosporia mesophila</name>
    <dbReference type="NCBI Taxonomy" id="566012"/>
    <lineage>
        <taxon>Bacteria</taxon>
        <taxon>Bacillati</taxon>
        <taxon>Actinomycetota</taxon>
        <taxon>Actinomycetes</taxon>
        <taxon>Kineosporiales</taxon>
        <taxon>Kineosporiaceae</taxon>
        <taxon>Kineosporia</taxon>
    </lineage>
</organism>
<dbReference type="EMBL" id="BAAAZO010000002">
    <property type="protein sequence ID" value="GAA3602911.1"/>
    <property type="molecule type" value="Genomic_DNA"/>
</dbReference>
<evidence type="ECO:0000259" key="5">
    <source>
        <dbReference type="Pfam" id="PF00425"/>
    </source>
</evidence>
<evidence type="ECO:0000256" key="2">
    <source>
        <dbReference type="ARBA" id="ARBA00022723"/>
    </source>
</evidence>
<comment type="cofactor">
    <cofactor evidence="1">
        <name>Mg(2+)</name>
        <dbReference type="ChEBI" id="CHEBI:18420"/>
    </cofactor>
</comment>
<comment type="caution">
    <text evidence="6">The sequence shown here is derived from an EMBL/GenBank/DDBJ whole genome shotgun (WGS) entry which is preliminary data.</text>
</comment>
<evidence type="ECO:0000256" key="1">
    <source>
        <dbReference type="ARBA" id="ARBA00001946"/>
    </source>
</evidence>
<keyword evidence="2" id="KW-0479">Metal-binding</keyword>
<accession>A0ABP6ZDA9</accession>
<keyword evidence="4" id="KW-0456">Lyase</keyword>
<dbReference type="Gene3D" id="3.60.120.10">
    <property type="entry name" value="Anthranilate synthase"/>
    <property type="match status" value="1"/>
</dbReference>
<keyword evidence="7" id="KW-1185">Reference proteome</keyword>